<keyword evidence="5" id="KW-1185">Reference proteome</keyword>
<evidence type="ECO:0000256" key="2">
    <source>
        <dbReference type="SAM" id="SignalP"/>
    </source>
</evidence>
<accession>A0AAD2DGW4</accession>
<dbReference type="EMBL" id="OU503036">
    <property type="protein sequence ID" value="CAI9753444.1"/>
    <property type="molecule type" value="Genomic_DNA"/>
</dbReference>
<feature type="domain" description="Exocyst complex component Sec3 coiled-coil" evidence="3">
    <location>
        <begin position="17"/>
        <end position="115"/>
    </location>
</feature>
<dbReference type="GO" id="GO:0006887">
    <property type="term" value="P:exocytosis"/>
    <property type="evidence" value="ECO:0007669"/>
    <property type="project" value="InterPro"/>
</dbReference>
<dbReference type="InterPro" id="IPR019160">
    <property type="entry name" value="Sec3_CC"/>
</dbReference>
<keyword evidence="1" id="KW-0175">Coiled coil</keyword>
<dbReference type="PANTHER" id="PTHR16092:SF14">
    <property type="entry name" value="EXOCYST COMPLEX COMPONENT 1 ISOFORM X1"/>
    <property type="match status" value="1"/>
</dbReference>
<dbReference type="GO" id="GO:0000145">
    <property type="term" value="C:exocyst"/>
    <property type="evidence" value="ECO:0007669"/>
    <property type="project" value="InterPro"/>
</dbReference>
<evidence type="ECO:0000313" key="4">
    <source>
        <dbReference type="EMBL" id="CAI9753444.1"/>
    </source>
</evidence>
<feature type="chain" id="PRO_5041961591" description="Exocyst complex component Sec3 coiled-coil domain-containing protein" evidence="2">
    <location>
        <begin position="22"/>
        <end position="142"/>
    </location>
</feature>
<name>A0AAD2DGW4_9LAMI</name>
<dbReference type="AlphaFoldDB" id="A0AAD2DGW4"/>
<evidence type="ECO:0000256" key="1">
    <source>
        <dbReference type="SAM" id="Coils"/>
    </source>
</evidence>
<dbReference type="PANTHER" id="PTHR16092">
    <property type="entry name" value="SEC3/SYNTAXIN-RELATED"/>
    <property type="match status" value="1"/>
</dbReference>
<reference evidence="4" key="1">
    <citation type="submission" date="2023-05" db="EMBL/GenBank/DDBJ databases">
        <authorList>
            <person name="Huff M."/>
        </authorList>
    </citation>
    <scope>NUCLEOTIDE SEQUENCE</scope>
</reference>
<dbReference type="Pfam" id="PF09763">
    <property type="entry name" value="Sec3_CC"/>
    <property type="match status" value="1"/>
</dbReference>
<sequence>MSIIISTIYILFALTVRVLQGLESASNCVEDMDEWLGIFNLKLRHMREDIESIEVRNNKLEMQSVNNKSLIEELDKLLERLCIPSEYATSLTGGSFDEARMLQNIEACEWLTKALRSLEGPNLDRGYANMRAVCRQPDFLYF</sequence>
<feature type="coiled-coil region" evidence="1">
    <location>
        <begin position="43"/>
        <end position="80"/>
    </location>
</feature>
<protein>
    <recommendedName>
        <fullName evidence="3">Exocyst complex component Sec3 coiled-coil domain-containing protein</fullName>
    </recommendedName>
</protein>
<gene>
    <name evidence="4" type="ORF">FPE_LOCUS875</name>
</gene>
<keyword evidence="2" id="KW-0732">Signal</keyword>
<dbReference type="GO" id="GO:0005546">
    <property type="term" value="F:phosphatidylinositol-4,5-bisphosphate binding"/>
    <property type="evidence" value="ECO:0007669"/>
    <property type="project" value="TreeGrafter"/>
</dbReference>
<organism evidence="4 5">
    <name type="scientific">Fraxinus pennsylvanica</name>
    <dbReference type="NCBI Taxonomy" id="56036"/>
    <lineage>
        <taxon>Eukaryota</taxon>
        <taxon>Viridiplantae</taxon>
        <taxon>Streptophyta</taxon>
        <taxon>Embryophyta</taxon>
        <taxon>Tracheophyta</taxon>
        <taxon>Spermatophyta</taxon>
        <taxon>Magnoliopsida</taxon>
        <taxon>eudicotyledons</taxon>
        <taxon>Gunneridae</taxon>
        <taxon>Pentapetalae</taxon>
        <taxon>asterids</taxon>
        <taxon>lamiids</taxon>
        <taxon>Lamiales</taxon>
        <taxon>Oleaceae</taxon>
        <taxon>Oleeae</taxon>
        <taxon>Fraxinus</taxon>
    </lineage>
</organism>
<proteinExistence type="predicted"/>
<evidence type="ECO:0000313" key="5">
    <source>
        <dbReference type="Proteomes" id="UP000834106"/>
    </source>
</evidence>
<evidence type="ECO:0000259" key="3">
    <source>
        <dbReference type="Pfam" id="PF09763"/>
    </source>
</evidence>
<dbReference type="GO" id="GO:0005886">
    <property type="term" value="C:plasma membrane"/>
    <property type="evidence" value="ECO:0007669"/>
    <property type="project" value="TreeGrafter"/>
</dbReference>
<feature type="signal peptide" evidence="2">
    <location>
        <begin position="1"/>
        <end position="21"/>
    </location>
</feature>
<dbReference type="Proteomes" id="UP000834106">
    <property type="component" value="Chromosome 1"/>
</dbReference>
<dbReference type="GO" id="GO:0006893">
    <property type="term" value="P:Golgi to plasma membrane transport"/>
    <property type="evidence" value="ECO:0007669"/>
    <property type="project" value="TreeGrafter"/>
</dbReference>